<feature type="region of interest" description="Disordered" evidence="6">
    <location>
        <begin position="188"/>
        <end position="211"/>
    </location>
</feature>
<dbReference type="CDD" id="cd08204">
    <property type="entry name" value="ArfGap"/>
    <property type="match status" value="1"/>
</dbReference>
<feature type="compositionally biased region" description="Polar residues" evidence="6">
    <location>
        <begin position="590"/>
        <end position="619"/>
    </location>
</feature>
<proteinExistence type="predicted"/>
<feature type="region of interest" description="Disordered" evidence="6">
    <location>
        <begin position="228"/>
        <end position="311"/>
    </location>
</feature>
<dbReference type="Gene3D" id="1.10.220.150">
    <property type="entry name" value="Arf GTPase activating protein"/>
    <property type="match status" value="1"/>
</dbReference>
<dbReference type="SUPFAM" id="SSF57863">
    <property type="entry name" value="ArfGap/RecO-like zinc finger"/>
    <property type="match status" value="1"/>
</dbReference>
<dbReference type="HOGENOM" id="CLU_027009_1_0_1"/>
<feature type="compositionally biased region" description="Low complexity" evidence="6">
    <location>
        <begin position="576"/>
        <end position="589"/>
    </location>
</feature>
<feature type="domain" description="Arf-GAP" evidence="7">
    <location>
        <begin position="111"/>
        <end position="234"/>
    </location>
</feature>
<evidence type="ECO:0000259" key="7">
    <source>
        <dbReference type="PROSITE" id="PS50115"/>
    </source>
</evidence>
<dbReference type="PANTHER" id="PTHR45705">
    <property type="entry name" value="FI20236P1"/>
    <property type="match status" value="1"/>
</dbReference>
<evidence type="ECO:0000256" key="4">
    <source>
        <dbReference type="ARBA" id="ARBA00022833"/>
    </source>
</evidence>
<keyword evidence="4" id="KW-0862">Zinc</keyword>
<dbReference type="FunFam" id="1.10.220.150:FF:000009">
    <property type="entry name" value="stromal membrane-associated protein 1 isoform X1"/>
    <property type="match status" value="1"/>
</dbReference>
<evidence type="ECO:0000313" key="9">
    <source>
        <dbReference type="Proteomes" id="UP000014071"/>
    </source>
</evidence>
<dbReference type="eggNOG" id="KOG0703">
    <property type="taxonomic scope" value="Eukaryota"/>
</dbReference>
<sequence>MTIGLSCNSTGRYEPRQQSAPVKERRLQTPLSMPDLSYRSTQRQNEVHSSRLPLRISRAKANLCVSESSTFHRVLTYTGPSANRNDCVSTNTLRAEAELGMNSKAAQERQQRILLDLVRQPGNDVCADCKGRAPRWASWNLGIFICVQCAGVHRKMGVHISKVKSVTLDTWTREQVDRMKEVGNVRSNRKYNPDEMRNRPPTNMEESERDSELEKYIRRKYEFRRFIEGRPPPVPTKDATFVASPPATLGRSGFPRSPVEPASSSSSRSDFAEASSIARSRTAPIPSTWSEAQQRVKANAPPLPSPSATAFRAASGSHIDGAGGTAAKSATVVQSTLHLPGTVVPLRTSSALNSRNANTEVSATKPTNSTAQSSMFDDLISLSEPAHQTSAQPPLQMNPWASLQAQQQAVLSAPAIQEPAGNFWAGQSGANGAASPMSPFGISPSNNAHAFDQMRNTPQHANTAPSLGLSSAQGHMNPQATGMLSPSNGMMYPQYQQQRSASLGTMDFSTSPLPSPGFPPSNPFNAPQSNLATSFPQTAGYMDSNAHFQQQPQQLGQAAFQSQAGAFGSNHAFYSQQQQQHQQPSMQLQNASNGVGHFQSSMMPNGSGQVNNFASSPFMQQQQQQQHTQQGSPFGQMW</sequence>
<gene>
    <name evidence="8" type="ORF">PHSY_005213</name>
</gene>
<evidence type="ECO:0000256" key="5">
    <source>
        <dbReference type="PROSITE-ProRule" id="PRU00288"/>
    </source>
</evidence>
<evidence type="ECO:0000256" key="2">
    <source>
        <dbReference type="ARBA" id="ARBA00022723"/>
    </source>
</evidence>
<reference evidence="9" key="1">
    <citation type="journal article" date="2013" name="Genome Announc.">
        <title>Draft genome sequence of the basidiomycetous yeast-like fungus Pseudozyma hubeiensis SY62, which produces an abundant amount of the biosurfactant mannosylerythritol lipids.</title>
        <authorList>
            <person name="Konishi M."/>
            <person name="Hatada Y."/>
            <person name="Horiuchi J."/>
        </authorList>
    </citation>
    <scope>NUCLEOTIDE SEQUENCE [LARGE SCALE GENOMIC DNA]</scope>
    <source>
        <strain evidence="9">SY62</strain>
    </source>
</reference>
<accession>R9P8P1</accession>
<dbReference type="EMBL" id="DF238810">
    <property type="protein sequence ID" value="GAC97627.1"/>
    <property type="molecule type" value="Genomic_DNA"/>
</dbReference>
<evidence type="ECO:0000256" key="3">
    <source>
        <dbReference type="ARBA" id="ARBA00022771"/>
    </source>
</evidence>
<dbReference type="PROSITE" id="PS50115">
    <property type="entry name" value="ARFGAP"/>
    <property type="match status" value="1"/>
</dbReference>
<dbReference type="GeneID" id="24110493"/>
<evidence type="ECO:0000256" key="6">
    <source>
        <dbReference type="SAM" id="MobiDB-lite"/>
    </source>
</evidence>
<organism evidence="8 9">
    <name type="scientific">Pseudozyma hubeiensis (strain SY62)</name>
    <name type="common">Yeast</name>
    <dbReference type="NCBI Taxonomy" id="1305764"/>
    <lineage>
        <taxon>Eukaryota</taxon>
        <taxon>Fungi</taxon>
        <taxon>Dikarya</taxon>
        <taxon>Basidiomycota</taxon>
        <taxon>Ustilaginomycotina</taxon>
        <taxon>Ustilaginomycetes</taxon>
        <taxon>Ustilaginales</taxon>
        <taxon>Ustilaginaceae</taxon>
        <taxon>Pseudozyma</taxon>
    </lineage>
</organism>
<evidence type="ECO:0000313" key="8">
    <source>
        <dbReference type="EMBL" id="GAC97627.1"/>
    </source>
</evidence>
<dbReference type="STRING" id="1305764.R9P8P1"/>
<keyword evidence="3 5" id="KW-0863">Zinc-finger</keyword>
<dbReference type="SMART" id="SM00105">
    <property type="entry name" value="ArfGap"/>
    <property type="match status" value="1"/>
</dbReference>
<dbReference type="InterPro" id="IPR001164">
    <property type="entry name" value="ArfGAP_dom"/>
</dbReference>
<feature type="region of interest" description="Disordered" evidence="6">
    <location>
        <begin position="573"/>
        <end position="638"/>
    </location>
</feature>
<dbReference type="InterPro" id="IPR038508">
    <property type="entry name" value="ArfGAP_dom_sf"/>
</dbReference>
<dbReference type="PANTHER" id="PTHR45705:SF1">
    <property type="entry name" value="FI20236P1"/>
    <property type="match status" value="1"/>
</dbReference>
<dbReference type="RefSeq" id="XP_012191214.1">
    <property type="nucleotide sequence ID" value="XM_012335824.1"/>
</dbReference>
<dbReference type="PRINTS" id="PR00405">
    <property type="entry name" value="REVINTRACTNG"/>
</dbReference>
<feature type="region of interest" description="Disordered" evidence="6">
    <location>
        <begin position="498"/>
        <end position="538"/>
    </location>
</feature>
<feature type="compositionally biased region" description="Polar residues" evidence="6">
    <location>
        <begin position="528"/>
        <end position="537"/>
    </location>
</feature>
<protein>
    <submittedName>
        <fullName evidence="8">Potential Arf GTPase-activating protein</fullName>
    </submittedName>
</protein>
<name>R9P8P1_PSEHS</name>
<dbReference type="InterPro" id="IPR051718">
    <property type="entry name" value="ARF_GTPase-activating"/>
</dbReference>
<dbReference type="GO" id="GO:0005737">
    <property type="term" value="C:cytoplasm"/>
    <property type="evidence" value="ECO:0007669"/>
    <property type="project" value="TreeGrafter"/>
</dbReference>
<dbReference type="AlphaFoldDB" id="R9P8P1"/>
<dbReference type="OrthoDB" id="10266696at2759"/>
<dbReference type="Proteomes" id="UP000014071">
    <property type="component" value="Unassembled WGS sequence"/>
</dbReference>
<keyword evidence="1" id="KW-0343">GTPase activation</keyword>
<feature type="region of interest" description="Disordered" evidence="6">
    <location>
        <begin position="1"/>
        <end position="46"/>
    </location>
</feature>
<keyword evidence="2" id="KW-0479">Metal-binding</keyword>
<dbReference type="InterPro" id="IPR037278">
    <property type="entry name" value="ARFGAP/RecO"/>
</dbReference>
<feature type="compositionally biased region" description="Low complexity" evidence="6">
    <location>
        <begin position="255"/>
        <end position="276"/>
    </location>
</feature>
<keyword evidence="9" id="KW-1185">Reference proteome</keyword>
<feature type="compositionally biased region" description="Polar residues" evidence="6">
    <location>
        <begin position="1"/>
        <end position="20"/>
    </location>
</feature>
<feature type="compositionally biased region" description="Pro residues" evidence="6">
    <location>
        <begin position="513"/>
        <end position="522"/>
    </location>
</feature>
<feature type="compositionally biased region" description="Low complexity" evidence="6">
    <location>
        <begin position="620"/>
        <end position="630"/>
    </location>
</feature>
<dbReference type="GO" id="GO:0008270">
    <property type="term" value="F:zinc ion binding"/>
    <property type="evidence" value="ECO:0007669"/>
    <property type="project" value="UniProtKB-KW"/>
</dbReference>
<dbReference type="GO" id="GO:0005096">
    <property type="term" value="F:GTPase activator activity"/>
    <property type="evidence" value="ECO:0007669"/>
    <property type="project" value="UniProtKB-KW"/>
</dbReference>
<evidence type="ECO:0000256" key="1">
    <source>
        <dbReference type="ARBA" id="ARBA00022468"/>
    </source>
</evidence>
<dbReference type="Pfam" id="PF01412">
    <property type="entry name" value="ArfGap"/>
    <property type="match status" value="1"/>
</dbReference>